<keyword evidence="3" id="KW-1185">Reference proteome</keyword>
<evidence type="ECO:0000313" key="3">
    <source>
        <dbReference type="Proteomes" id="UP001150538"/>
    </source>
</evidence>
<dbReference type="Proteomes" id="UP001150538">
    <property type="component" value="Unassembled WGS sequence"/>
</dbReference>
<evidence type="ECO:0000313" key="2">
    <source>
        <dbReference type="EMBL" id="KAJ1915583.1"/>
    </source>
</evidence>
<sequence>MGAKVSKQDEPVVFYGNQIKEGLANEITGKSEKPKANYTIYDNPNPFANEKPSHHDQQQQQQQQPTPPNTGATTRSPNQSPSNFADEVEAQVAKELSRYHEKLQIEEAKDNERYNHQYSTLEIRDSLRDMIQTYSNIPKKLESPVVKAALQARDEVAACYKNNPERTLDCWKQVQDFKEKVRAVEKEFISSAN</sequence>
<comment type="caution">
    <text evidence="2">The sequence shown here is derived from an EMBL/GenBank/DDBJ whole genome shotgun (WGS) entry which is preliminary data.</text>
</comment>
<dbReference type="EMBL" id="JANBPU010000140">
    <property type="protein sequence ID" value="KAJ1915583.1"/>
    <property type="molecule type" value="Genomic_DNA"/>
</dbReference>
<accession>A0A9W7ZSA7</accession>
<feature type="compositionally biased region" description="Polar residues" evidence="1">
    <location>
        <begin position="69"/>
        <end position="83"/>
    </location>
</feature>
<dbReference type="InterPro" id="IPR012471">
    <property type="entry name" value="DUF1690"/>
</dbReference>
<feature type="region of interest" description="Disordered" evidence="1">
    <location>
        <begin position="18"/>
        <end position="90"/>
    </location>
</feature>
<evidence type="ECO:0000256" key="1">
    <source>
        <dbReference type="SAM" id="MobiDB-lite"/>
    </source>
</evidence>
<reference evidence="2" key="1">
    <citation type="submission" date="2022-07" db="EMBL/GenBank/DDBJ databases">
        <title>Phylogenomic reconstructions and comparative analyses of Kickxellomycotina fungi.</title>
        <authorList>
            <person name="Reynolds N.K."/>
            <person name="Stajich J.E."/>
            <person name="Barry K."/>
            <person name="Grigoriev I.V."/>
            <person name="Crous P."/>
            <person name="Smith M.E."/>
        </authorList>
    </citation>
    <scope>NUCLEOTIDE SEQUENCE</scope>
    <source>
        <strain evidence="2">NBRC 100468</strain>
    </source>
</reference>
<dbReference type="AlphaFoldDB" id="A0A9W7ZSA7"/>
<dbReference type="OrthoDB" id="5544375at2759"/>
<proteinExistence type="predicted"/>
<organism evidence="2 3">
    <name type="scientific">Mycoemilia scoparia</name>
    <dbReference type="NCBI Taxonomy" id="417184"/>
    <lineage>
        <taxon>Eukaryota</taxon>
        <taxon>Fungi</taxon>
        <taxon>Fungi incertae sedis</taxon>
        <taxon>Zoopagomycota</taxon>
        <taxon>Kickxellomycotina</taxon>
        <taxon>Kickxellomycetes</taxon>
        <taxon>Kickxellales</taxon>
        <taxon>Kickxellaceae</taxon>
        <taxon>Mycoemilia</taxon>
    </lineage>
</organism>
<gene>
    <name evidence="2" type="ORF">H4219_004249</name>
</gene>
<protein>
    <submittedName>
        <fullName evidence="2">Uncharacterized protein</fullName>
    </submittedName>
</protein>
<name>A0A9W7ZSA7_9FUNG</name>
<dbReference type="Pfam" id="PF07956">
    <property type="entry name" value="DUF1690"/>
    <property type="match status" value="1"/>
</dbReference>